<evidence type="ECO:0000313" key="2">
    <source>
        <dbReference type="Proteomes" id="UP000325440"/>
    </source>
</evidence>
<dbReference type="EMBL" id="CABPRJ010001009">
    <property type="protein sequence ID" value="VVC34708.1"/>
    <property type="molecule type" value="Genomic_DNA"/>
</dbReference>
<protein>
    <submittedName>
        <fullName evidence="1">Uncharacterized protein</fullName>
    </submittedName>
</protein>
<reference evidence="1 2" key="1">
    <citation type="submission" date="2019-08" db="EMBL/GenBank/DDBJ databases">
        <authorList>
            <person name="Alioto T."/>
            <person name="Alioto T."/>
            <person name="Gomez Garrido J."/>
        </authorList>
    </citation>
    <scope>NUCLEOTIDE SEQUENCE [LARGE SCALE GENOMIC DNA]</scope>
</reference>
<sequence>MDIEAAKLKLKLIHSNLYVITTFISQFKNEVNTLSQVRVRLEELPNLSKNFEEYQAVVEQCDPKPDEVKMKDQTKFRAIKTSKLY</sequence>
<name>A0A5E4MQZ0_9HEMI</name>
<keyword evidence="2" id="KW-1185">Reference proteome</keyword>
<dbReference type="Proteomes" id="UP000325440">
    <property type="component" value="Unassembled WGS sequence"/>
</dbReference>
<proteinExistence type="predicted"/>
<accession>A0A5E4MQZ0</accession>
<evidence type="ECO:0000313" key="1">
    <source>
        <dbReference type="EMBL" id="VVC34708.1"/>
    </source>
</evidence>
<dbReference type="AlphaFoldDB" id="A0A5E4MQZ0"/>
<organism evidence="1 2">
    <name type="scientific">Cinara cedri</name>
    <dbReference type="NCBI Taxonomy" id="506608"/>
    <lineage>
        <taxon>Eukaryota</taxon>
        <taxon>Metazoa</taxon>
        <taxon>Ecdysozoa</taxon>
        <taxon>Arthropoda</taxon>
        <taxon>Hexapoda</taxon>
        <taxon>Insecta</taxon>
        <taxon>Pterygota</taxon>
        <taxon>Neoptera</taxon>
        <taxon>Paraneoptera</taxon>
        <taxon>Hemiptera</taxon>
        <taxon>Sternorrhyncha</taxon>
        <taxon>Aphidomorpha</taxon>
        <taxon>Aphidoidea</taxon>
        <taxon>Aphididae</taxon>
        <taxon>Lachninae</taxon>
        <taxon>Cinara</taxon>
    </lineage>
</organism>
<gene>
    <name evidence="1" type="ORF">CINCED_3A009852</name>
</gene>